<dbReference type="OrthoDB" id="4227028at2759"/>
<keyword evidence="2" id="KW-1185">Reference proteome</keyword>
<organism evidence="1 2">
    <name type="scientific">Neolecta irregularis (strain DAH-3)</name>
    <dbReference type="NCBI Taxonomy" id="1198029"/>
    <lineage>
        <taxon>Eukaryota</taxon>
        <taxon>Fungi</taxon>
        <taxon>Dikarya</taxon>
        <taxon>Ascomycota</taxon>
        <taxon>Taphrinomycotina</taxon>
        <taxon>Neolectales</taxon>
        <taxon>Neolectaceae</taxon>
        <taxon>Neolecta</taxon>
    </lineage>
</organism>
<dbReference type="AlphaFoldDB" id="A0A1U7LW70"/>
<gene>
    <name evidence="1" type="ORF">NEOLI_001898</name>
</gene>
<dbReference type="Proteomes" id="UP000186594">
    <property type="component" value="Unassembled WGS sequence"/>
</dbReference>
<dbReference type="EMBL" id="LXFE01000141">
    <property type="protein sequence ID" value="OLL26869.1"/>
    <property type="molecule type" value="Genomic_DNA"/>
</dbReference>
<protein>
    <submittedName>
        <fullName evidence="1">Uncharacterized protein</fullName>
    </submittedName>
</protein>
<evidence type="ECO:0000313" key="1">
    <source>
        <dbReference type="EMBL" id="OLL26869.1"/>
    </source>
</evidence>
<dbReference type="PANTHER" id="PTHR28199:SF1">
    <property type="entry name" value="PROCESSING OF GAS1 AND ALP PROTEIN 2"/>
    <property type="match status" value="1"/>
</dbReference>
<dbReference type="InterPro" id="IPR011431">
    <property type="entry name" value="Trafficking_Pga2"/>
</dbReference>
<dbReference type="STRING" id="1198029.A0A1U7LW70"/>
<evidence type="ECO:0000313" key="2">
    <source>
        <dbReference type="Proteomes" id="UP000186594"/>
    </source>
</evidence>
<dbReference type="Pfam" id="PF07543">
    <property type="entry name" value="PGA2"/>
    <property type="match status" value="1"/>
</dbReference>
<proteinExistence type="predicted"/>
<comment type="caution">
    <text evidence="1">The sequence shown here is derived from an EMBL/GenBank/DDBJ whole genome shotgun (WGS) entry which is preliminary data.</text>
</comment>
<name>A0A1U7LW70_NEOID</name>
<accession>A0A1U7LW70</accession>
<sequence>MQIFDTLSATDWIRLITVVGSYLLVRPYIVKLGSRIQQKEFKKAEANDDIDVVEDSWGAKARLRQLKCAMGGDEKDDDSDIEGLLEH</sequence>
<dbReference type="GO" id="GO:0015031">
    <property type="term" value="P:protein transport"/>
    <property type="evidence" value="ECO:0007669"/>
    <property type="project" value="TreeGrafter"/>
</dbReference>
<dbReference type="PANTHER" id="PTHR28199">
    <property type="entry name" value="PROCESSING OF GAS1 AND ALP PROTEIN 2"/>
    <property type="match status" value="1"/>
</dbReference>
<reference evidence="1 2" key="1">
    <citation type="submission" date="2016-04" db="EMBL/GenBank/DDBJ databases">
        <title>Evolutionary innovation and constraint leading to complex multicellularity in the Ascomycota.</title>
        <authorList>
            <person name="Cisse O."/>
            <person name="Nguyen A."/>
            <person name="Hewitt D.A."/>
            <person name="Jedd G."/>
            <person name="Stajich J.E."/>
        </authorList>
    </citation>
    <scope>NUCLEOTIDE SEQUENCE [LARGE SCALE GENOMIC DNA]</scope>
    <source>
        <strain evidence="1 2">DAH-3</strain>
    </source>
</reference>